<dbReference type="Proteomes" id="UP001148838">
    <property type="component" value="Unassembled WGS sequence"/>
</dbReference>
<protein>
    <recommendedName>
        <fullName evidence="4">Reverse transcriptase domain-containing protein</fullName>
    </recommendedName>
</protein>
<gene>
    <name evidence="2" type="ORF">ANN_13621</name>
</gene>
<accession>A0ABQ8TK35</accession>
<name>A0ABQ8TK35_PERAM</name>
<reference evidence="2 3" key="1">
    <citation type="journal article" date="2022" name="Allergy">
        <title>Genome assembly and annotation of Periplaneta americana reveal a comprehensive cockroach allergen profile.</title>
        <authorList>
            <person name="Wang L."/>
            <person name="Xiong Q."/>
            <person name="Saelim N."/>
            <person name="Wang L."/>
            <person name="Nong W."/>
            <person name="Wan A.T."/>
            <person name="Shi M."/>
            <person name="Liu X."/>
            <person name="Cao Q."/>
            <person name="Hui J.H.L."/>
            <person name="Sookrung N."/>
            <person name="Leung T.F."/>
            <person name="Tungtrongchitr A."/>
            <person name="Tsui S.K.W."/>
        </authorList>
    </citation>
    <scope>NUCLEOTIDE SEQUENCE [LARGE SCALE GENOMIC DNA]</scope>
    <source>
        <strain evidence="2">PWHHKU_190912</strain>
    </source>
</reference>
<feature type="signal peptide" evidence="1">
    <location>
        <begin position="1"/>
        <end position="24"/>
    </location>
</feature>
<feature type="chain" id="PRO_5045634433" description="Reverse transcriptase domain-containing protein" evidence="1">
    <location>
        <begin position="25"/>
        <end position="323"/>
    </location>
</feature>
<proteinExistence type="predicted"/>
<evidence type="ECO:0000313" key="3">
    <source>
        <dbReference type="Proteomes" id="UP001148838"/>
    </source>
</evidence>
<evidence type="ECO:0000313" key="2">
    <source>
        <dbReference type="EMBL" id="KAJ4446920.1"/>
    </source>
</evidence>
<dbReference type="EMBL" id="JAJSOF020000009">
    <property type="protein sequence ID" value="KAJ4446920.1"/>
    <property type="molecule type" value="Genomic_DNA"/>
</dbReference>
<organism evidence="2 3">
    <name type="scientific">Periplaneta americana</name>
    <name type="common">American cockroach</name>
    <name type="synonym">Blatta americana</name>
    <dbReference type="NCBI Taxonomy" id="6978"/>
    <lineage>
        <taxon>Eukaryota</taxon>
        <taxon>Metazoa</taxon>
        <taxon>Ecdysozoa</taxon>
        <taxon>Arthropoda</taxon>
        <taxon>Hexapoda</taxon>
        <taxon>Insecta</taxon>
        <taxon>Pterygota</taxon>
        <taxon>Neoptera</taxon>
        <taxon>Polyneoptera</taxon>
        <taxon>Dictyoptera</taxon>
        <taxon>Blattodea</taxon>
        <taxon>Blattoidea</taxon>
        <taxon>Blattidae</taxon>
        <taxon>Blattinae</taxon>
        <taxon>Periplaneta</taxon>
    </lineage>
</organism>
<evidence type="ECO:0000256" key="1">
    <source>
        <dbReference type="SAM" id="SignalP"/>
    </source>
</evidence>
<sequence>MFALLTIICPSLVLLVFIVRPTAMLSSHKSFSISSISFLDLANRTTSSAKRRLVSFLPSIDMPCLRPQVTCSKISLHRVSGSRRLVWVICEYETKPHPAFMMLSCEFAVPELWGKVNPAPCFTTKSSPFISTGFLEEVGGHEIPTLIRGSKFNSETQFQSRPQLLPMISNRLRYIIHANATALLSLVQLNGLHQLLIYVDDVNMLAENPQTIRENTGILLEASKEIGLEVNPEKTNAHVHQRRLRVFENKVLRKIFGDKRDEFTGEWRKLHNTELHAMYSSPDIIRNIKSRRLRWAGHVARMDEFRNAYRVLVGRTEGKRSLA</sequence>
<evidence type="ECO:0008006" key="4">
    <source>
        <dbReference type="Google" id="ProtNLM"/>
    </source>
</evidence>
<keyword evidence="3" id="KW-1185">Reference proteome</keyword>
<keyword evidence="1" id="KW-0732">Signal</keyword>
<comment type="caution">
    <text evidence="2">The sequence shown here is derived from an EMBL/GenBank/DDBJ whole genome shotgun (WGS) entry which is preliminary data.</text>
</comment>